<dbReference type="PANTHER" id="PTHR43798">
    <property type="entry name" value="MONOACYLGLYCEROL LIPASE"/>
    <property type="match status" value="1"/>
</dbReference>
<name>A0ABU5LM13_9SPHN</name>
<evidence type="ECO:0000259" key="1">
    <source>
        <dbReference type="Pfam" id="PF12697"/>
    </source>
</evidence>
<dbReference type="InterPro" id="IPR029058">
    <property type="entry name" value="AB_hydrolase_fold"/>
</dbReference>
<keyword evidence="3" id="KW-1185">Reference proteome</keyword>
<dbReference type="EMBL" id="JAOBTW010000002">
    <property type="protein sequence ID" value="MDZ7280978.1"/>
    <property type="molecule type" value="Genomic_DNA"/>
</dbReference>
<dbReference type="Pfam" id="PF12697">
    <property type="entry name" value="Abhydrolase_6"/>
    <property type="match status" value="1"/>
</dbReference>
<keyword evidence="2" id="KW-0378">Hydrolase</keyword>
<organism evidence="2 3">
    <name type="scientific">Sphingomonas sanguinis</name>
    <dbReference type="NCBI Taxonomy" id="33051"/>
    <lineage>
        <taxon>Bacteria</taxon>
        <taxon>Pseudomonadati</taxon>
        <taxon>Pseudomonadota</taxon>
        <taxon>Alphaproteobacteria</taxon>
        <taxon>Sphingomonadales</taxon>
        <taxon>Sphingomonadaceae</taxon>
        <taxon>Sphingomonas</taxon>
    </lineage>
</organism>
<protein>
    <submittedName>
        <fullName evidence="2">Alpha/beta hydrolase</fullName>
    </submittedName>
</protein>
<evidence type="ECO:0000313" key="3">
    <source>
        <dbReference type="Proteomes" id="UP001292182"/>
    </source>
</evidence>
<gene>
    <name evidence="2" type="ORF">N4G62_02910</name>
</gene>
<dbReference type="PANTHER" id="PTHR43798:SF29">
    <property type="entry name" value="AB HYDROLASE-1 DOMAIN-CONTAINING PROTEIN"/>
    <property type="match status" value="1"/>
</dbReference>
<feature type="domain" description="AB hydrolase-1" evidence="1">
    <location>
        <begin position="43"/>
        <end position="259"/>
    </location>
</feature>
<comment type="caution">
    <text evidence="2">The sequence shown here is derived from an EMBL/GenBank/DDBJ whole genome shotgun (WGS) entry which is preliminary data.</text>
</comment>
<reference evidence="3" key="1">
    <citation type="submission" date="2023-07" db="EMBL/GenBank/DDBJ databases">
        <title>Whole genome sequence analysis of rice epiphytic Sphingomonas sanguinis OsEp_Plm_15B2.</title>
        <authorList>
            <person name="Sahu K.P."/>
            <person name="Asharani P."/>
            <person name="Reddy B."/>
            <person name="Kumar A."/>
        </authorList>
    </citation>
    <scope>NUCLEOTIDE SEQUENCE [LARGE SCALE GENOMIC DNA]</scope>
    <source>
        <strain evidence="3">OsEp_Plm_15B2</strain>
    </source>
</reference>
<dbReference type="PRINTS" id="PR00111">
    <property type="entry name" value="ABHYDROLASE"/>
</dbReference>
<evidence type="ECO:0000313" key="2">
    <source>
        <dbReference type="EMBL" id="MDZ7280978.1"/>
    </source>
</evidence>
<dbReference type="Proteomes" id="UP001292182">
    <property type="component" value="Unassembled WGS sequence"/>
</dbReference>
<sequence>MQAMLDHHRDGGPFTPYIGGEEIPATLLPSTTRRTAQAPLEPVVFLPGLLCDQSLWRSQIDALADRCAPFVADLTLDDDIAAMAVRTLAAAPPSFSLVALSMGGYVALDIMRQAPERIRRLALIDTSARADTPERTHERLRGIQSLERGRFLGVSRPLLRNLVHRNHWEDDVATAMQAMAGRVGKTAFLRQQRAIMNRPDSRGHLGDIAVPTLIVVGRQDRITPVDHARELHDAIPGSSFHIFDQCGHMAALEEPERINGLLREWLDLTASKVR</sequence>
<dbReference type="InterPro" id="IPR050266">
    <property type="entry name" value="AB_hydrolase_sf"/>
</dbReference>
<dbReference type="InterPro" id="IPR000073">
    <property type="entry name" value="AB_hydrolase_1"/>
</dbReference>
<dbReference type="GO" id="GO:0016787">
    <property type="term" value="F:hydrolase activity"/>
    <property type="evidence" value="ECO:0007669"/>
    <property type="project" value="UniProtKB-KW"/>
</dbReference>
<dbReference type="RefSeq" id="WP_322538495.1">
    <property type="nucleotide sequence ID" value="NZ_JAOBTW010000002.1"/>
</dbReference>
<proteinExistence type="predicted"/>
<accession>A0ABU5LM13</accession>
<dbReference type="SUPFAM" id="SSF53474">
    <property type="entry name" value="alpha/beta-Hydrolases"/>
    <property type="match status" value="1"/>
</dbReference>
<dbReference type="Gene3D" id="3.40.50.1820">
    <property type="entry name" value="alpha/beta hydrolase"/>
    <property type="match status" value="1"/>
</dbReference>